<name>A0ACC6P3Q5_9BURK</name>
<dbReference type="EMBL" id="JAWDIE010000015">
    <property type="protein sequence ID" value="MEJ7138825.1"/>
    <property type="molecule type" value="Genomic_DNA"/>
</dbReference>
<evidence type="ECO:0000313" key="1">
    <source>
        <dbReference type="EMBL" id="MEJ7138825.1"/>
    </source>
</evidence>
<reference evidence="1" key="1">
    <citation type="submission" date="2023-10" db="EMBL/GenBank/DDBJ databases">
        <title>Amphibacter perezi, gen. nov., sp. nov. a novel taxa of the family Comamonadaceae, class Betaproteobacteria isolated from the skin microbiota of Pelophylax perezi from different populations.</title>
        <authorList>
            <person name="Costa S."/>
            <person name="Proenca D.N."/>
            <person name="Lopes I."/>
            <person name="Morais P.V."/>
        </authorList>
    </citation>
    <scope>NUCLEOTIDE SEQUENCE</scope>
    <source>
        <strain evidence="1">SL12-8</strain>
    </source>
</reference>
<dbReference type="Proteomes" id="UP001364695">
    <property type="component" value="Unassembled WGS sequence"/>
</dbReference>
<evidence type="ECO:0000313" key="2">
    <source>
        <dbReference type="Proteomes" id="UP001364695"/>
    </source>
</evidence>
<organism evidence="1 2">
    <name type="scientific">Amphibiibacter pelophylacis</name>
    <dbReference type="NCBI Taxonomy" id="1799477"/>
    <lineage>
        <taxon>Bacteria</taxon>
        <taxon>Pseudomonadati</taxon>
        <taxon>Pseudomonadota</taxon>
        <taxon>Betaproteobacteria</taxon>
        <taxon>Burkholderiales</taxon>
        <taxon>Sphaerotilaceae</taxon>
        <taxon>Amphibiibacter</taxon>
    </lineage>
</organism>
<comment type="caution">
    <text evidence="1">The sequence shown here is derived from an EMBL/GenBank/DDBJ whole genome shotgun (WGS) entry which is preliminary data.</text>
</comment>
<protein>
    <submittedName>
        <fullName evidence="1">DUF29 domain-containing protein</fullName>
    </submittedName>
</protein>
<proteinExistence type="predicted"/>
<accession>A0ACC6P3Q5</accession>
<gene>
    <name evidence="1" type="ORF">RV045_10365</name>
</gene>
<keyword evidence="2" id="KW-1185">Reference proteome</keyword>
<sequence length="144" mass="16279">MPSTYDADVVAWSTEQAAFLKSGQFDKLDLDNLAEEILDVGKSEKRELASRMAVLLGHLLKWQVQPQRRSSSWEVTIRIQRRAIRSHVASVPSLRPVLADASWIDRFWLDALDLVVRETGIGDLPEHCPWAMADVLTEGWLPAD</sequence>